<feature type="transmembrane region" description="Helical" evidence="2">
    <location>
        <begin position="30"/>
        <end position="49"/>
    </location>
</feature>
<keyword evidence="5" id="KW-1185">Reference proteome</keyword>
<dbReference type="EMBL" id="JAQQXP010000004">
    <property type="protein sequence ID" value="MDC8832866.1"/>
    <property type="molecule type" value="Genomic_DNA"/>
</dbReference>
<evidence type="ECO:0000313" key="4">
    <source>
        <dbReference type="EMBL" id="MDC8832866.1"/>
    </source>
</evidence>
<organism evidence="4 5">
    <name type="scientific">Alteromonas gilva</name>
    <dbReference type="NCBI Taxonomy" id="2987522"/>
    <lineage>
        <taxon>Bacteria</taxon>
        <taxon>Pseudomonadati</taxon>
        <taxon>Pseudomonadota</taxon>
        <taxon>Gammaproteobacteria</taxon>
        <taxon>Alteromonadales</taxon>
        <taxon>Alteromonadaceae</taxon>
        <taxon>Alteromonas/Salinimonas group</taxon>
        <taxon>Alteromonas</taxon>
    </lineage>
</organism>
<feature type="transmembrane region" description="Helical" evidence="2">
    <location>
        <begin position="344"/>
        <end position="365"/>
    </location>
</feature>
<proteinExistence type="predicted"/>
<evidence type="ECO:0000256" key="2">
    <source>
        <dbReference type="SAM" id="Phobius"/>
    </source>
</evidence>
<feature type="domain" description="TraG N-terminal Proteobacteria" evidence="3">
    <location>
        <begin position="6"/>
        <end position="466"/>
    </location>
</feature>
<protein>
    <submittedName>
        <fullName evidence="4">Conjugal transfer protein TraG N-terminal domain-containing protein</fullName>
    </submittedName>
</protein>
<feature type="compositionally biased region" description="Polar residues" evidence="1">
    <location>
        <begin position="1042"/>
        <end position="1059"/>
    </location>
</feature>
<evidence type="ECO:0000256" key="1">
    <source>
        <dbReference type="SAM" id="MobiDB-lite"/>
    </source>
</evidence>
<evidence type="ECO:0000259" key="3">
    <source>
        <dbReference type="Pfam" id="PF07916"/>
    </source>
</evidence>
<name>A0ABT5L8R1_9ALTE</name>
<comment type="caution">
    <text evidence="4">The sequence shown here is derived from an EMBL/GenBank/DDBJ whole genome shotgun (WGS) entry which is preliminary data.</text>
</comment>
<gene>
    <name evidence="4" type="ORF">OIK42_19100</name>
</gene>
<feature type="transmembrane region" description="Helical" evidence="2">
    <location>
        <begin position="377"/>
        <end position="399"/>
    </location>
</feature>
<dbReference type="InterPro" id="IPR012931">
    <property type="entry name" value="TraG_N_Proteobacteria"/>
</dbReference>
<keyword evidence="2" id="KW-1133">Transmembrane helix</keyword>
<feature type="transmembrane region" description="Helical" evidence="2">
    <location>
        <begin position="429"/>
        <end position="452"/>
    </location>
</feature>
<sequence length="1211" mass="129921">MNEVEILVHGNHEFIFQAINGIARLTTNDGTLVGISATVLVLYLAWGFFKQMMDENAPYPLKEFALGIIMWTFLASPITPKFDVKVISAQDPGLFGVVDDVPLLAALPAWLATSALSSLREVVEDTFMPVVYSGGSGEIDPLSALVKMYNSPPPSRIIYGSTASEGYDLQKTMNNYIKDCYIADHELDGREPESPIVKMRNTELTEDFIDAIRVSYNGLPTDIYLDENGSSFGTRVSCPDAFNAIKLTLQSATTQNLLEDYFEDKGVRQAAVRDSIALIQGSFGSGVTSYDLQIGLLQSYLVRDGLVGTSYETEVDAMVFQAMRSRVYEKAGEREVFSQISTPVITALESLTFFIYPLYAVLIVLGGMGVKHIGKYMTLLLFINLWGFVKVFVDFYTAISVEQAFEASATFSPLSFDALPSTILEVEGYLATASMLTTTIPMICMFLLFGGVHSLMGTMKGMTQAKVDGNMGAPTVATSMNAGTRTFADATQQMTSTTGGYSVGHSNLTNSGLGTETLSSVGSTASSATTTAAASQVQTNAQNFEESFAKQVNTGKDVQAINQESSAQEIANSSIDQRVKGLSEALKKEFGMSSTDATKTAIRLGGEMGIGVPKAAEFLTPLSGKVSVSAGNETGTTFEEKWADMKSFATNWQSSITSKFEGSEKDSLMEQYSNTQRFSNSESNSELEKQARALQTSINRQAAIQDVVSDSSGFTSTQNIQWNKASSNENLQTDDYWNMKVPNGSGETYGDMLKDTLGVQSATEFRALGEQADGGNFRGDYGSDAGAFQTAIKKLLANDGGEDLGRQQTDLALAASMYQFVGSKMSGEDDNGFNLAANSLNERAAKIGDIATENENLKSLTDTKVPFEKMRQVDTTPLENTTSGKPVDEIVSNMQANASEETGRDVEGNVASTGAEITSGLKDAEKYAAYTPVGAARDLAGKVIDNMNDGVNKIKQIVADEEQPAEYPARINLPDFKTPGINSNDWLSVIPNQPDTVSQSPNVPTQAFPLAESPAPINLASDGLQRINLSSELPTGVDLPTDSLTRPNSQFFGEGSTTAPAEGAGIQQNPGVTASPSEDVSEGAGPDISPEIAEGAGIQQNSGVTALPSQTNLENTIAKTGQEQLFGIEAAQESARTSVTQDENGYARLEKDPYGNFTASDGSSYEPVGDIVSAEGEYIGEGYRDSVGNYYAYQYGQFVDMGMDDPTKNSF</sequence>
<keyword evidence="2" id="KW-0812">Transmembrane</keyword>
<feature type="compositionally biased region" description="Polar residues" evidence="1">
    <location>
        <begin position="1066"/>
        <end position="1078"/>
    </location>
</feature>
<accession>A0ABT5L8R1</accession>
<reference evidence="4 5" key="1">
    <citation type="submission" date="2022-10" db="EMBL/GenBank/DDBJ databases">
        <title>Alteromonas sp. chi3 Genome sequencing.</title>
        <authorList>
            <person name="Park S."/>
        </authorList>
    </citation>
    <scope>NUCLEOTIDE SEQUENCE [LARGE SCALE GENOMIC DNA]</scope>
    <source>
        <strain evidence="5">chi3</strain>
    </source>
</reference>
<evidence type="ECO:0000313" key="5">
    <source>
        <dbReference type="Proteomes" id="UP001218788"/>
    </source>
</evidence>
<keyword evidence="2" id="KW-0472">Membrane</keyword>
<dbReference type="Proteomes" id="UP001218788">
    <property type="component" value="Unassembled WGS sequence"/>
</dbReference>
<dbReference type="RefSeq" id="WP_273642756.1">
    <property type="nucleotide sequence ID" value="NZ_JAQQXP010000004.1"/>
</dbReference>
<feature type="region of interest" description="Disordered" evidence="1">
    <location>
        <begin position="1033"/>
        <end position="1084"/>
    </location>
</feature>
<dbReference type="Pfam" id="PF07916">
    <property type="entry name" value="TraG_N"/>
    <property type="match status" value="1"/>
</dbReference>